<accession>A0ABU9T188</accession>
<keyword evidence="2" id="KW-0378">Hydrolase</keyword>
<dbReference type="PANTHER" id="PTHR43283">
    <property type="entry name" value="BETA-LACTAMASE-RELATED"/>
    <property type="match status" value="1"/>
</dbReference>
<name>A0ABU9T188_9ALTE</name>
<dbReference type="Proteomes" id="UP001461163">
    <property type="component" value="Unassembled WGS sequence"/>
</dbReference>
<dbReference type="InterPro" id="IPR001466">
    <property type="entry name" value="Beta-lactam-related"/>
</dbReference>
<evidence type="ECO:0000313" key="3">
    <source>
        <dbReference type="Proteomes" id="UP001461163"/>
    </source>
</evidence>
<protein>
    <submittedName>
        <fullName evidence="2">Serine hydrolase</fullName>
        <ecNumber evidence="2">3.-.-.-</ecNumber>
    </submittedName>
</protein>
<dbReference type="Gene3D" id="3.40.710.10">
    <property type="entry name" value="DD-peptidase/beta-lactamase superfamily"/>
    <property type="match status" value="1"/>
</dbReference>
<reference evidence="2 3" key="1">
    <citation type="submission" date="2024-03" db="EMBL/GenBank/DDBJ databases">
        <title>Community enrichment and isolation of bacterial strains for fucoidan degradation.</title>
        <authorList>
            <person name="Sichert A."/>
        </authorList>
    </citation>
    <scope>NUCLEOTIDE SEQUENCE [LARGE SCALE GENOMIC DNA]</scope>
    <source>
        <strain evidence="2 3">AS12</strain>
    </source>
</reference>
<dbReference type="GO" id="GO:0016787">
    <property type="term" value="F:hydrolase activity"/>
    <property type="evidence" value="ECO:0007669"/>
    <property type="project" value="UniProtKB-KW"/>
</dbReference>
<dbReference type="EC" id="3.-.-.-" evidence="2"/>
<dbReference type="InterPro" id="IPR050789">
    <property type="entry name" value="Diverse_Enzym_Activities"/>
</dbReference>
<sequence>MTYMNKFTQFGLNACGFLSLSIFSIGITMGHASADTTSDDAFIEKSKLLERSSEILFWTQEERAIGFKSISRMWPTRVVTKAKNAQPMVLNDIGLKNITYQVQGTKHTIEDFIALKSAVGLVVLKDGELVYENYTEGNDENTRWISFSVTKSVSSLLIGTAVKDGYIASVNDQVVDYLPQLKGSAYDGVTIKNVLHMNSGVQWNEDYSDPNSDVSKAGGANGITLINYVKALPRAHEPGTVFNYNTAESNLIGELLRSAIGNNAATCLQDKIWQPYAMENDAFWVLDRPNGVETGGCCLLASLRDFARLGLFAYEQLSSPPSSPLPVNWIKDSITPSTTYPNYGYQWWLETGSDKFRASGIFGQSIAIYPELGVVIAKHGNTPKATGPSVFKEHEKALDAAILASLKDQ</sequence>
<comment type="caution">
    <text evidence="2">The sequence shown here is derived from an EMBL/GenBank/DDBJ whole genome shotgun (WGS) entry which is preliminary data.</text>
</comment>
<dbReference type="RefSeq" id="WP_342882870.1">
    <property type="nucleotide sequence ID" value="NZ_JBBMQS010000022.1"/>
</dbReference>
<dbReference type="Pfam" id="PF00144">
    <property type="entry name" value="Beta-lactamase"/>
    <property type="match status" value="1"/>
</dbReference>
<dbReference type="InterPro" id="IPR012338">
    <property type="entry name" value="Beta-lactam/transpept-like"/>
</dbReference>
<feature type="domain" description="Beta-lactamase-related" evidence="1">
    <location>
        <begin position="119"/>
        <end position="388"/>
    </location>
</feature>
<dbReference type="SUPFAM" id="SSF56601">
    <property type="entry name" value="beta-lactamase/transpeptidase-like"/>
    <property type="match status" value="1"/>
</dbReference>
<keyword evidence="3" id="KW-1185">Reference proteome</keyword>
<evidence type="ECO:0000259" key="1">
    <source>
        <dbReference type="Pfam" id="PF00144"/>
    </source>
</evidence>
<evidence type="ECO:0000313" key="2">
    <source>
        <dbReference type="EMBL" id="MEM5499899.1"/>
    </source>
</evidence>
<dbReference type="PANTHER" id="PTHR43283:SF14">
    <property type="entry name" value="BLL8153 PROTEIN"/>
    <property type="match status" value="1"/>
</dbReference>
<organism evidence="2 3">
    <name type="scientific">Paraglaciecola mesophila</name>
    <dbReference type="NCBI Taxonomy" id="197222"/>
    <lineage>
        <taxon>Bacteria</taxon>
        <taxon>Pseudomonadati</taxon>
        <taxon>Pseudomonadota</taxon>
        <taxon>Gammaproteobacteria</taxon>
        <taxon>Alteromonadales</taxon>
        <taxon>Alteromonadaceae</taxon>
        <taxon>Paraglaciecola</taxon>
    </lineage>
</organism>
<dbReference type="EMBL" id="JBBMQS010000022">
    <property type="protein sequence ID" value="MEM5499899.1"/>
    <property type="molecule type" value="Genomic_DNA"/>
</dbReference>
<gene>
    <name evidence="2" type="ORF">WNY77_21025</name>
</gene>
<proteinExistence type="predicted"/>